<name>A0AAN7SR06_9COLE</name>
<dbReference type="GO" id="GO:0030286">
    <property type="term" value="C:dynein complex"/>
    <property type="evidence" value="ECO:0007669"/>
    <property type="project" value="InterPro"/>
</dbReference>
<dbReference type="InterPro" id="IPR042222">
    <property type="entry name" value="Dynein_2_N"/>
</dbReference>
<dbReference type="GO" id="GO:0045505">
    <property type="term" value="F:dynein intermediate chain binding"/>
    <property type="evidence" value="ECO:0007669"/>
    <property type="project" value="InterPro"/>
</dbReference>
<organism evidence="2 3">
    <name type="scientific">Aquatica leii</name>
    <dbReference type="NCBI Taxonomy" id="1421715"/>
    <lineage>
        <taxon>Eukaryota</taxon>
        <taxon>Metazoa</taxon>
        <taxon>Ecdysozoa</taxon>
        <taxon>Arthropoda</taxon>
        <taxon>Hexapoda</taxon>
        <taxon>Insecta</taxon>
        <taxon>Pterygota</taxon>
        <taxon>Neoptera</taxon>
        <taxon>Endopterygota</taxon>
        <taxon>Coleoptera</taxon>
        <taxon>Polyphaga</taxon>
        <taxon>Elateriformia</taxon>
        <taxon>Elateroidea</taxon>
        <taxon>Lampyridae</taxon>
        <taxon>Luciolinae</taxon>
        <taxon>Aquatica</taxon>
    </lineage>
</organism>
<dbReference type="PANTHER" id="PTHR45703">
    <property type="entry name" value="DYNEIN HEAVY CHAIN"/>
    <property type="match status" value="1"/>
</dbReference>
<protein>
    <recommendedName>
        <fullName evidence="1">Dynein heavy chain linker domain-containing protein</fullName>
    </recommendedName>
</protein>
<dbReference type="GO" id="GO:0051959">
    <property type="term" value="F:dynein light intermediate chain binding"/>
    <property type="evidence" value="ECO:0007669"/>
    <property type="project" value="InterPro"/>
</dbReference>
<evidence type="ECO:0000313" key="2">
    <source>
        <dbReference type="EMBL" id="KAK4879480.1"/>
    </source>
</evidence>
<dbReference type="Proteomes" id="UP001353858">
    <property type="component" value="Unassembled WGS sequence"/>
</dbReference>
<dbReference type="EMBL" id="JARPUR010000003">
    <property type="protein sequence ID" value="KAK4879480.1"/>
    <property type="molecule type" value="Genomic_DNA"/>
</dbReference>
<keyword evidence="3" id="KW-1185">Reference proteome</keyword>
<feature type="domain" description="Dynein heavy chain linker" evidence="1">
    <location>
        <begin position="2"/>
        <end position="136"/>
    </location>
</feature>
<dbReference type="InterPro" id="IPR013602">
    <property type="entry name" value="Dynein_heavy_linker"/>
</dbReference>
<comment type="caution">
    <text evidence="2">The sequence shown here is derived from an EMBL/GenBank/DDBJ whole genome shotgun (WGS) entry which is preliminary data.</text>
</comment>
<reference evidence="3" key="1">
    <citation type="submission" date="2023-01" db="EMBL/GenBank/DDBJ databases">
        <title>Key to firefly adult light organ development and bioluminescence: homeobox transcription factors regulate luciferase expression and transportation to peroxisome.</title>
        <authorList>
            <person name="Fu X."/>
        </authorList>
    </citation>
    <scope>NUCLEOTIDE SEQUENCE [LARGE SCALE GENOMIC DNA]</scope>
</reference>
<dbReference type="GO" id="GO:0007018">
    <property type="term" value="P:microtubule-based movement"/>
    <property type="evidence" value="ECO:0007669"/>
    <property type="project" value="InterPro"/>
</dbReference>
<evidence type="ECO:0000313" key="3">
    <source>
        <dbReference type="Proteomes" id="UP001353858"/>
    </source>
</evidence>
<dbReference type="InterPro" id="IPR026983">
    <property type="entry name" value="DHC"/>
</dbReference>
<accession>A0AAN7SR06</accession>
<dbReference type="AlphaFoldDB" id="A0AAN7SR06"/>
<dbReference type="PANTHER" id="PTHR45703:SF1">
    <property type="entry name" value="DYNEINS HEAVY CHAIN"/>
    <property type="match status" value="1"/>
</dbReference>
<dbReference type="Gene3D" id="1.20.140.100">
    <property type="entry name" value="Dynein heavy chain, N-terminal domain 2"/>
    <property type="match status" value="1"/>
</dbReference>
<evidence type="ECO:0000259" key="1">
    <source>
        <dbReference type="Pfam" id="PF08393"/>
    </source>
</evidence>
<proteinExistence type="predicted"/>
<dbReference type="Pfam" id="PF08393">
    <property type="entry name" value="DHC_N2"/>
    <property type="match status" value="1"/>
</dbReference>
<gene>
    <name evidence="2" type="ORF">RN001_007626</name>
</gene>
<sequence length="276" mass="32058">MIKGYRPSLHMMNIMCNDAMLQRHWDEMSEIVGFDMTPDAGTTLDKLMHIGILHEIKKYEIISVGAIKERQILQNLLKMQSRWDSVLFKTNTYKDTGIDILTALDDIQTILDEQITKTLTMRGSIFVKPCASQVRNCIRIFHRLILAKNGDRNSKRRSSGLLFAADFQWYENKSEKIKKNFKLLELALACHILGLDYESNFEDVRNRICKDLCNIQSLHVNAEEFYGEDYVYKDVLEDELEDGHSTQSQNCNDNEDQTRCCTKVPTTRSHCKFIIM</sequence>